<sequence>MGGCWKGFFRSVSWHSQLSMKRAPFYTNRFIPSATLDRHDAAPLRCGASVRHRASPETLVVGCPMMASACVNNAALAPDSPFLDFAPACPGYGWLSPRISFSRDVADGGGASPTGLDVGDSDLGSLVSSTAVVTERSDPNESGVDLPDFEFRPDDPVIMLPADELFSDGKLVPLQIAPKRHQAEPADGIRSPEAERPRRVAEVLGLESCAQSPKAPRCSSRWRELLGFKTQQNPKPEAQKAATLISKSVNHNTRSLRHLLHRRSKHSAADASLGIPLLRESDLEPVSISSRRSLSSSSSSSGADHDDLPRLSLDAEKPAQRSISLSRAPTRARLARPRVATAEGHQTARTGRSPARRGAELAPPRGASVDSPRMNASGKVVFQGLERSSSSPGSFHGGSSWHHHHHHRGKPYRVIERSYSANVRVAPVLNVLSVGSLRICTSKTGSVFGLAQLFPPHKKDRDASTARWNLHSGGNRSKIIDKEKA</sequence>
<accession>A0A426ZA78</accession>
<protein>
    <submittedName>
        <fullName evidence="2">Uncharacterized protein</fullName>
    </submittedName>
</protein>
<evidence type="ECO:0000256" key="1">
    <source>
        <dbReference type="SAM" id="MobiDB-lite"/>
    </source>
</evidence>
<name>A0A426ZA78_ENSVE</name>
<dbReference type="PANTHER" id="PTHR31722">
    <property type="entry name" value="OS06G0675200 PROTEIN"/>
    <property type="match status" value="1"/>
</dbReference>
<feature type="region of interest" description="Disordered" evidence="1">
    <location>
        <begin position="289"/>
        <end position="374"/>
    </location>
</feature>
<dbReference type="PANTHER" id="PTHR31722:SF0">
    <property type="entry name" value="OS06G0675200 PROTEIN"/>
    <property type="match status" value="1"/>
</dbReference>
<feature type="region of interest" description="Disordered" evidence="1">
    <location>
        <begin position="386"/>
        <end position="409"/>
    </location>
</feature>
<feature type="compositionally biased region" description="Low complexity" evidence="1">
    <location>
        <begin position="289"/>
        <end position="301"/>
    </location>
</feature>
<evidence type="ECO:0000313" key="2">
    <source>
        <dbReference type="EMBL" id="RRT60859.1"/>
    </source>
</evidence>
<proteinExistence type="predicted"/>
<dbReference type="EMBL" id="AMZH03007621">
    <property type="protein sequence ID" value="RRT60859.1"/>
    <property type="molecule type" value="Genomic_DNA"/>
</dbReference>
<gene>
    <name evidence="2" type="ORF">B296_00044654</name>
</gene>
<organism evidence="2 3">
    <name type="scientific">Ensete ventricosum</name>
    <name type="common">Abyssinian banana</name>
    <name type="synonym">Musa ensete</name>
    <dbReference type="NCBI Taxonomy" id="4639"/>
    <lineage>
        <taxon>Eukaryota</taxon>
        <taxon>Viridiplantae</taxon>
        <taxon>Streptophyta</taxon>
        <taxon>Embryophyta</taxon>
        <taxon>Tracheophyta</taxon>
        <taxon>Spermatophyta</taxon>
        <taxon>Magnoliopsida</taxon>
        <taxon>Liliopsida</taxon>
        <taxon>Zingiberales</taxon>
        <taxon>Musaceae</taxon>
        <taxon>Ensete</taxon>
    </lineage>
</organism>
<evidence type="ECO:0000313" key="3">
    <source>
        <dbReference type="Proteomes" id="UP000287651"/>
    </source>
</evidence>
<feature type="compositionally biased region" description="Low complexity" evidence="1">
    <location>
        <begin position="324"/>
        <end position="342"/>
    </location>
</feature>
<reference evidence="2 3" key="1">
    <citation type="journal article" date="2014" name="Agronomy (Basel)">
        <title>A Draft Genome Sequence for Ensete ventricosum, the Drought-Tolerant Tree Against Hunger.</title>
        <authorList>
            <person name="Harrison J."/>
            <person name="Moore K.A."/>
            <person name="Paszkiewicz K."/>
            <person name="Jones T."/>
            <person name="Grant M."/>
            <person name="Ambacheew D."/>
            <person name="Muzemil S."/>
            <person name="Studholme D.J."/>
        </authorList>
    </citation>
    <scope>NUCLEOTIDE SEQUENCE [LARGE SCALE GENOMIC DNA]</scope>
</reference>
<dbReference type="Proteomes" id="UP000287651">
    <property type="component" value="Unassembled WGS sequence"/>
</dbReference>
<feature type="compositionally biased region" description="Basic and acidic residues" evidence="1">
    <location>
        <begin position="303"/>
        <end position="319"/>
    </location>
</feature>
<dbReference type="AlphaFoldDB" id="A0A426ZA78"/>
<feature type="compositionally biased region" description="Low complexity" evidence="1">
    <location>
        <begin position="388"/>
        <end position="400"/>
    </location>
</feature>
<comment type="caution">
    <text evidence="2">The sequence shown here is derived from an EMBL/GenBank/DDBJ whole genome shotgun (WGS) entry which is preliminary data.</text>
</comment>